<dbReference type="OrthoDB" id="7843865at2"/>
<proteinExistence type="predicted"/>
<keyword evidence="1" id="KW-0732">Signal</keyword>
<gene>
    <name evidence="2" type="ORF">XINFAN_01466</name>
</gene>
<dbReference type="Proteomes" id="UP000277498">
    <property type="component" value="Unassembled WGS sequence"/>
</dbReference>
<accession>A0A3P5WUE3</accession>
<dbReference type="EMBL" id="UXAW01000051">
    <property type="protein sequence ID" value="VDC25228.1"/>
    <property type="molecule type" value="Genomic_DNA"/>
</dbReference>
<evidence type="ECO:0008006" key="4">
    <source>
        <dbReference type="Google" id="ProtNLM"/>
    </source>
</evidence>
<reference evidence="2 3" key="1">
    <citation type="submission" date="2018-11" db="EMBL/GenBank/DDBJ databases">
        <authorList>
            <person name="Criscuolo A."/>
        </authorList>
    </citation>
    <scope>NUCLEOTIDE SEQUENCE [LARGE SCALE GENOMIC DNA]</scope>
    <source>
        <strain evidence="2">ACIP111625</strain>
    </source>
</reference>
<organism evidence="2 3">
    <name type="scientific">Pseudogemmobacter humi</name>
    <dbReference type="NCBI Taxonomy" id="2483812"/>
    <lineage>
        <taxon>Bacteria</taxon>
        <taxon>Pseudomonadati</taxon>
        <taxon>Pseudomonadota</taxon>
        <taxon>Alphaproteobacteria</taxon>
        <taxon>Rhodobacterales</taxon>
        <taxon>Paracoccaceae</taxon>
        <taxon>Pseudogemmobacter</taxon>
    </lineage>
</organism>
<sequence length="204" mass="21134">MRRCLLIAALVGGAAAPGFADGPTPLRQAAISAGLYARGLEAGDPLLILAAAQLRKALDMQPLGGEALPGAPGPAGWEAMIEDALALTAADDPLRDLAEDIAAQAWKGVISGPVYRIEALGAGDEARLADLSFRGGDYAEVYAEAAPGTDLNLSILDDQGRLVCADSHPSHVAYCGWTPAEDGHFTLVVENRGTSETHYALMTN</sequence>
<name>A0A3P5WUE3_9RHOB</name>
<evidence type="ECO:0000313" key="3">
    <source>
        <dbReference type="Proteomes" id="UP000277498"/>
    </source>
</evidence>
<feature type="signal peptide" evidence="1">
    <location>
        <begin position="1"/>
        <end position="20"/>
    </location>
</feature>
<keyword evidence="3" id="KW-1185">Reference proteome</keyword>
<feature type="chain" id="PRO_5018062710" description="Peptidase C-terminal archaeal/bacterial domain-containing protein" evidence="1">
    <location>
        <begin position="21"/>
        <end position="204"/>
    </location>
</feature>
<evidence type="ECO:0000313" key="2">
    <source>
        <dbReference type="EMBL" id="VDC25228.1"/>
    </source>
</evidence>
<protein>
    <recommendedName>
        <fullName evidence="4">Peptidase C-terminal archaeal/bacterial domain-containing protein</fullName>
    </recommendedName>
</protein>
<dbReference type="RefSeq" id="WP_124085875.1">
    <property type="nucleotide sequence ID" value="NZ_UXAW01000051.1"/>
</dbReference>
<dbReference type="AlphaFoldDB" id="A0A3P5WUE3"/>
<evidence type="ECO:0000256" key="1">
    <source>
        <dbReference type="SAM" id="SignalP"/>
    </source>
</evidence>